<dbReference type="CDD" id="cd14852">
    <property type="entry name" value="LD-carboxypeptidase"/>
    <property type="match status" value="1"/>
</dbReference>
<name>A0AAP9DQZ2_PANTH</name>
<dbReference type="Pfam" id="PF02557">
    <property type="entry name" value="VanY"/>
    <property type="match status" value="1"/>
</dbReference>
<feature type="region of interest" description="Disordered" evidence="1">
    <location>
        <begin position="62"/>
        <end position="116"/>
    </location>
</feature>
<feature type="compositionally biased region" description="Low complexity" evidence="1">
    <location>
        <begin position="66"/>
        <end position="78"/>
    </location>
</feature>
<dbReference type="SUPFAM" id="SSF55166">
    <property type="entry name" value="Hedgehog/DD-peptidase"/>
    <property type="match status" value="1"/>
</dbReference>
<dbReference type="InterPro" id="IPR003709">
    <property type="entry name" value="VanY-like_core_dom"/>
</dbReference>
<evidence type="ECO:0000313" key="3">
    <source>
        <dbReference type="EMBL" id="QDM42538.1"/>
    </source>
</evidence>
<evidence type="ECO:0000313" key="4">
    <source>
        <dbReference type="Proteomes" id="UP000315377"/>
    </source>
</evidence>
<feature type="domain" description="D-alanyl-D-alanine carboxypeptidase-like core" evidence="2">
    <location>
        <begin position="135"/>
        <end position="262"/>
    </location>
</feature>
<dbReference type="GO" id="GO:0008233">
    <property type="term" value="F:peptidase activity"/>
    <property type="evidence" value="ECO:0007669"/>
    <property type="project" value="InterPro"/>
</dbReference>
<dbReference type="Proteomes" id="UP000315377">
    <property type="component" value="Chromosome"/>
</dbReference>
<dbReference type="InterPro" id="IPR058193">
    <property type="entry name" value="VanY/YodJ_core_dom"/>
</dbReference>
<dbReference type="Gene3D" id="3.30.1380.10">
    <property type="match status" value="1"/>
</dbReference>
<dbReference type="GO" id="GO:0006508">
    <property type="term" value="P:proteolysis"/>
    <property type="evidence" value="ECO:0007669"/>
    <property type="project" value="InterPro"/>
</dbReference>
<evidence type="ECO:0000259" key="2">
    <source>
        <dbReference type="Pfam" id="PF02557"/>
    </source>
</evidence>
<evidence type="ECO:0000256" key="1">
    <source>
        <dbReference type="SAM" id="MobiDB-lite"/>
    </source>
</evidence>
<proteinExistence type="predicted"/>
<reference evidence="3 4" key="1">
    <citation type="submission" date="2019-07" db="EMBL/GenBank/DDBJ databases">
        <title>Paenibacillus thiaminolyticus NRRL B-4156.</title>
        <authorList>
            <person name="Hehnly C."/>
            <person name="Zhang L."/>
        </authorList>
    </citation>
    <scope>NUCLEOTIDE SEQUENCE [LARGE SCALE GENOMIC DNA]</scope>
    <source>
        <strain evidence="3 4">NRRL B-4156</strain>
    </source>
</reference>
<gene>
    <name evidence="3" type="ORF">FLT43_02740</name>
</gene>
<dbReference type="PANTHER" id="PTHR34385">
    <property type="entry name" value="D-ALANYL-D-ALANINE CARBOXYPEPTIDASE"/>
    <property type="match status" value="1"/>
</dbReference>
<accession>A0AAP9DQZ2</accession>
<dbReference type="InterPro" id="IPR009045">
    <property type="entry name" value="Zn_M74/Hedgehog-like"/>
</dbReference>
<sequence>MTSLCSYGRALPKQEGALNVTGRAFICILCCSLFCTICFGCRAPSALPQATEQLAAGQAGIREGEAPSSPSREAAPSAAERDKLAGKQARRPLPGADSPGVLVNKRHGLPPGYAPRDLTFPKVRTLTGMKSKRYLLRREAAQALERLFAAAEREDVYLASVSAYRSSAAQAAVYGQYVHTEGSRRASSYSAAPGHSEHETGLAVDLSGSDGRCAVQDCFADTKEAKWLAKHAHRFGYIIRYPRGKEEITGYQYEPWHLRYVGRDLAERLEAEGMTLEEYYGVDNGEGE</sequence>
<dbReference type="AlphaFoldDB" id="A0AAP9DQZ2"/>
<organism evidence="3 4">
    <name type="scientific">Paenibacillus thiaminolyticus</name>
    <name type="common">Bacillus thiaminolyticus</name>
    <dbReference type="NCBI Taxonomy" id="49283"/>
    <lineage>
        <taxon>Bacteria</taxon>
        <taxon>Bacillati</taxon>
        <taxon>Bacillota</taxon>
        <taxon>Bacilli</taxon>
        <taxon>Bacillales</taxon>
        <taxon>Paenibacillaceae</taxon>
        <taxon>Paenibacillus</taxon>
    </lineage>
</organism>
<protein>
    <submittedName>
        <fullName evidence="3">M15 family metallopeptidase</fullName>
    </submittedName>
</protein>
<dbReference type="PANTHER" id="PTHR34385:SF1">
    <property type="entry name" value="PEPTIDOGLYCAN L-ALANYL-D-GLUTAMATE ENDOPEPTIDASE CWLK"/>
    <property type="match status" value="1"/>
</dbReference>
<dbReference type="InterPro" id="IPR052179">
    <property type="entry name" value="DD-CPase-like"/>
</dbReference>
<dbReference type="EMBL" id="CP041405">
    <property type="protein sequence ID" value="QDM42538.1"/>
    <property type="molecule type" value="Genomic_DNA"/>
</dbReference>